<evidence type="ECO:0000256" key="1">
    <source>
        <dbReference type="SAM" id="SignalP"/>
    </source>
</evidence>
<evidence type="ECO:0000313" key="4">
    <source>
        <dbReference type="Proteomes" id="UP001520654"/>
    </source>
</evidence>
<evidence type="ECO:0000313" key="3">
    <source>
        <dbReference type="EMBL" id="MCC0096271.1"/>
    </source>
</evidence>
<dbReference type="PANTHER" id="PTHR37981">
    <property type="entry name" value="LIPASE 2"/>
    <property type="match status" value="1"/>
</dbReference>
<dbReference type="Gene3D" id="3.40.50.1110">
    <property type="entry name" value="SGNH hydrolase"/>
    <property type="match status" value="1"/>
</dbReference>
<dbReference type="InterPro" id="IPR036514">
    <property type="entry name" value="SGNH_hydro_sf"/>
</dbReference>
<keyword evidence="3" id="KW-0378">Hydrolase</keyword>
<organism evidence="3 4">
    <name type="scientific">Streptomyces flavotricini</name>
    <dbReference type="NCBI Taxonomy" id="66888"/>
    <lineage>
        <taxon>Bacteria</taxon>
        <taxon>Bacillati</taxon>
        <taxon>Actinomycetota</taxon>
        <taxon>Actinomycetes</taxon>
        <taxon>Kitasatosporales</taxon>
        <taxon>Streptomycetaceae</taxon>
        <taxon>Streptomyces</taxon>
    </lineage>
</organism>
<protein>
    <submittedName>
        <fullName evidence="3">SGNH/GDSL hydrolase family protein</fullName>
    </submittedName>
</protein>
<gene>
    <name evidence="3" type="ORF">K7B10_16045</name>
</gene>
<dbReference type="InterPro" id="IPR013830">
    <property type="entry name" value="SGNH_hydro"/>
</dbReference>
<comment type="caution">
    <text evidence="3">The sequence shown here is derived from an EMBL/GenBank/DDBJ whole genome shotgun (WGS) entry which is preliminary data.</text>
</comment>
<dbReference type="EMBL" id="JAINUL010000001">
    <property type="protein sequence ID" value="MCC0096271.1"/>
    <property type="molecule type" value="Genomic_DNA"/>
</dbReference>
<feature type="chain" id="PRO_5046545147" evidence="1">
    <location>
        <begin position="26"/>
        <end position="334"/>
    </location>
</feature>
<dbReference type="RefSeq" id="WP_229336720.1">
    <property type="nucleotide sequence ID" value="NZ_JAINUL010000001.1"/>
</dbReference>
<reference evidence="3 4" key="1">
    <citation type="submission" date="2021-08" db="EMBL/GenBank/DDBJ databases">
        <title>Genomic Architecture of Streptomyces flavotricini NGL1 and Streptomyces erythrochromogenes HMS4 With Differential Plant Beneficial attributes and laccase production capabilities.</title>
        <authorList>
            <person name="Salwan R."/>
            <person name="Kaur R."/>
            <person name="Sharma V."/>
        </authorList>
    </citation>
    <scope>NUCLEOTIDE SEQUENCE [LARGE SCALE GENOMIC DNA]</scope>
    <source>
        <strain evidence="3 4">NGL1</strain>
    </source>
</reference>
<proteinExistence type="predicted"/>
<feature type="domain" description="SGNH hydrolase-type esterase" evidence="2">
    <location>
        <begin position="36"/>
        <end position="312"/>
    </location>
</feature>
<dbReference type="PANTHER" id="PTHR37981:SF1">
    <property type="entry name" value="SGNH HYDROLASE-TYPE ESTERASE DOMAIN-CONTAINING PROTEIN"/>
    <property type="match status" value="1"/>
</dbReference>
<keyword evidence="1" id="KW-0732">Signal</keyword>
<accession>A0ABS8E5L3</accession>
<dbReference type="CDD" id="cd01823">
    <property type="entry name" value="SEST_like"/>
    <property type="match status" value="1"/>
</dbReference>
<keyword evidence="4" id="KW-1185">Reference proteome</keyword>
<dbReference type="Proteomes" id="UP001520654">
    <property type="component" value="Unassembled WGS sequence"/>
</dbReference>
<dbReference type="SUPFAM" id="SSF52266">
    <property type="entry name" value="SGNH hydrolase"/>
    <property type="match status" value="1"/>
</dbReference>
<feature type="signal peptide" evidence="1">
    <location>
        <begin position="1"/>
        <end position="25"/>
    </location>
</feature>
<name>A0ABS8E5L3_9ACTN</name>
<dbReference type="InterPro" id="IPR037460">
    <property type="entry name" value="SEST-like"/>
</dbReference>
<evidence type="ECO:0000259" key="2">
    <source>
        <dbReference type="Pfam" id="PF13472"/>
    </source>
</evidence>
<dbReference type="GO" id="GO:0016787">
    <property type="term" value="F:hydrolase activity"/>
    <property type="evidence" value="ECO:0007669"/>
    <property type="project" value="UniProtKB-KW"/>
</dbReference>
<dbReference type="Pfam" id="PF13472">
    <property type="entry name" value="Lipase_GDSL_2"/>
    <property type="match status" value="1"/>
</dbReference>
<sequence length="334" mass="34751">MSSRATYALVSALALTILTGAPAAAAPPPAPLDYTALGDSYSAGAFVRPWAVDDGCGRSTLSYPQQAARRLNVRLTDVTCSAAEVRAGVLEQQTEFTGPPSVPPKAGWAPRPAQIKAVTAATDLVTLGIGGNSVGFVDIVTKCIEQGIASFGTGSPCSAHYTRGSGKSRLDAGFTALEADFATTLKDIRTRAPHAKVAVIGYPAVVADAKGCSFGSWRQLGTVTKGDMPFLDALERRVNTVLRTEAQRAGAAYVDTYTSSTGHGVCSAPGQRWIYGIKDDLTGSGTQSDPPSNLCRRVPATGEACTFLHPNLPGTTHQAALVTQALTELGAIRR</sequence>